<comment type="caution">
    <text evidence="2">The sequence shown here is derived from an EMBL/GenBank/DDBJ whole genome shotgun (WGS) entry which is preliminary data.</text>
</comment>
<gene>
    <name evidence="2" type="primary">gntA</name>
    <name evidence="2" type="ORF">GCM10023168_36350</name>
</gene>
<reference evidence="3" key="1">
    <citation type="journal article" date="2019" name="Int. J. Syst. Evol. Microbiol.">
        <title>The Global Catalogue of Microorganisms (GCM) 10K type strain sequencing project: providing services to taxonomists for standard genome sequencing and annotation.</title>
        <authorList>
            <consortium name="The Broad Institute Genomics Platform"/>
            <consortium name="The Broad Institute Genome Sequencing Center for Infectious Disease"/>
            <person name="Wu L."/>
            <person name="Ma J."/>
        </authorList>
    </citation>
    <scope>NUCLEOTIDE SEQUENCE [LARGE SCALE GENOMIC DNA]</scope>
    <source>
        <strain evidence="3">JCM 17809</strain>
    </source>
</reference>
<keyword evidence="3" id="KW-1185">Reference proteome</keyword>
<evidence type="ECO:0000256" key="1">
    <source>
        <dbReference type="SAM" id="MobiDB-lite"/>
    </source>
</evidence>
<feature type="compositionally biased region" description="Low complexity" evidence="1">
    <location>
        <begin position="238"/>
        <end position="270"/>
    </location>
</feature>
<sequence length="270" mass="29038">MTEPLEELLEERAADDLAEAPRRDIIAAIEEMVGHPEYPCLGARSVFRRDAATLVVLDDLTDTAEGGSLDTLGAALTQYADEVDADGDLVSFVACFRGPVPDDERDFEALLWGALQHLHDNDESPWAEGVAADPENPHFAFSVAGTAFFVVGLHPNASRVARRAPVPTLVFNLHEQFERLRQDGRFERMRDTIRRRDTELQGSLNPMVSDHGEASEARQYAGRAVPEGWSPPFEPDPDAASDAVPDAVPGAGADAVPGAGADVTAAGDGR</sequence>
<dbReference type="PANTHER" id="PTHR40045:SF1">
    <property type="entry name" value="YQCI_YCGG FAMILY PROTEIN"/>
    <property type="match status" value="1"/>
</dbReference>
<dbReference type="EMBL" id="BAABGM010000026">
    <property type="protein sequence ID" value="GAA4413427.1"/>
    <property type="molecule type" value="Genomic_DNA"/>
</dbReference>
<proteinExistence type="predicted"/>
<name>A0ABP8KRL2_9MICO</name>
<evidence type="ECO:0000313" key="3">
    <source>
        <dbReference type="Proteomes" id="UP001500945"/>
    </source>
</evidence>
<dbReference type="Pfam" id="PF08892">
    <property type="entry name" value="YqcI_YcgG"/>
    <property type="match status" value="1"/>
</dbReference>
<feature type="region of interest" description="Disordered" evidence="1">
    <location>
        <begin position="197"/>
        <end position="270"/>
    </location>
</feature>
<dbReference type="NCBIfam" id="NF041366">
    <property type="entry name" value="GntA_guanitoxin"/>
    <property type="match status" value="1"/>
</dbReference>
<accession>A0ABP8KRL2</accession>
<protein>
    <submittedName>
        <fullName evidence="2">Guanitoxin biosynthesis heme-dependent pre-guanitoxin N-hydroxylase GntA</fullName>
    </submittedName>
</protein>
<dbReference type="InterPro" id="IPR014988">
    <property type="entry name" value="Uncharacterised_YqcI/YcgG"/>
</dbReference>
<dbReference type="RefSeq" id="WP_345208653.1">
    <property type="nucleotide sequence ID" value="NZ_BAABGM010000026.1"/>
</dbReference>
<dbReference type="PANTHER" id="PTHR40045">
    <property type="entry name" value="YCGG FAMILY PROTEIN"/>
    <property type="match status" value="1"/>
</dbReference>
<organism evidence="2 3">
    <name type="scientific">Fodinibacter luteus</name>
    <dbReference type="NCBI Taxonomy" id="552064"/>
    <lineage>
        <taxon>Bacteria</taxon>
        <taxon>Bacillati</taxon>
        <taxon>Actinomycetota</taxon>
        <taxon>Actinomycetes</taxon>
        <taxon>Micrococcales</taxon>
        <taxon>Intrasporangiaceae</taxon>
        <taxon>Fodinibacter (ex Wang et al. 2009)</taxon>
    </lineage>
</organism>
<evidence type="ECO:0000313" key="2">
    <source>
        <dbReference type="EMBL" id="GAA4413427.1"/>
    </source>
</evidence>
<dbReference type="Proteomes" id="UP001500945">
    <property type="component" value="Unassembled WGS sequence"/>
</dbReference>